<accession>A0AAV7LBM3</accession>
<dbReference type="AlphaFoldDB" id="A0AAV7LBM3"/>
<name>A0AAV7LBM3_PLEWA</name>
<comment type="caution">
    <text evidence="2">The sequence shown here is derived from an EMBL/GenBank/DDBJ whole genome shotgun (WGS) entry which is preliminary data.</text>
</comment>
<reference evidence="2" key="1">
    <citation type="journal article" date="2022" name="bioRxiv">
        <title>Sequencing and chromosome-scale assembly of the giantPleurodeles waltlgenome.</title>
        <authorList>
            <person name="Brown T."/>
            <person name="Elewa A."/>
            <person name="Iarovenko S."/>
            <person name="Subramanian E."/>
            <person name="Araus A.J."/>
            <person name="Petzold A."/>
            <person name="Susuki M."/>
            <person name="Suzuki K.-i.T."/>
            <person name="Hayashi T."/>
            <person name="Toyoda A."/>
            <person name="Oliveira C."/>
            <person name="Osipova E."/>
            <person name="Leigh N.D."/>
            <person name="Simon A."/>
            <person name="Yun M.H."/>
        </authorList>
    </citation>
    <scope>NUCLEOTIDE SEQUENCE</scope>
    <source>
        <strain evidence="2">20211129_DDA</strain>
        <tissue evidence="2">Liver</tissue>
    </source>
</reference>
<feature type="compositionally biased region" description="Basic and acidic residues" evidence="1">
    <location>
        <begin position="52"/>
        <end position="83"/>
    </location>
</feature>
<evidence type="ECO:0000313" key="2">
    <source>
        <dbReference type="EMBL" id="KAJ1087944.1"/>
    </source>
</evidence>
<dbReference type="Proteomes" id="UP001066276">
    <property type="component" value="Chromosome 11"/>
</dbReference>
<sequence length="129" mass="15026">MRKPRTGRMSQEPRSGMSRFPGRHGGLQAIHHPEVLTTSGFREALGQRWGGVKREERRGRGARWKEREPRTEEERQRLLERRPKPGRASRKRSKTKVGADKSKGEEGDDSRTFIVTFQEGHGCQRYRPY</sequence>
<proteinExistence type="predicted"/>
<feature type="compositionally biased region" description="Basic residues" evidence="1">
    <location>
        <begin position="84"/>
        <end position="95"/>
    </location>
</feature>
<dbReference type="EMBL" id="JANPWB010000015">
    <property type="protein sequence ID" value="KAJ1087944.1"/>
    <property type="molecule type" value="Genomic_DNA"/>
</dbReference>
<feature type="compositionally biased region" description="Basic and acidic residues" evidence="1">
    <location>
        <begin position="97"/>
        <end position="111"/>
    </location>
</feature>
<organism evidence="2 3">
    <name type="scientific">Pleurodeles waltl</name>
    <name type="common">Iberian ribbed newt</name>
    <dbReference type="NCBI Taxonomy" id="8319"/>
    <lineage>
        <taxon>Eukaryota</taxon>
        <taxon>Metazoa</taxon>
        <taxon>Chordata</taxon>
        <taxon>Craniata</taxon>
        <taxon>Vertebrata</taxon>
        <taxon>Euteleostomi</taxon>
        <taxon>Amphibia</taxon>
        <taxon>Batrachia</taxon>
        <taxon>Caudata</taxon>
        <taxon>Salamandroidea</taxon>
        <taxon>Salamandridae</taxon>
        <taxon>Pleurodelinae</taxon>
        <taxon>Pleurodeles</taxon>
    </lineage>
</organism>
<protein>
    <submittedName>
        <fullName evidence="2">Uncharacterized protein</fullName>
    </submittedName>
</protein>
<feature type="region of interest" description="Disordered" evidence="1">
    <location>
        <begin position="1"/>
        <end position="113"/>
    </location>
</feature>
<evidence type="ECO:0000313" key="3">
    <source>
        <dbReference type="Proteomes" id="UP001066276"/>
    </source>
</evidence>
<gene>
    <name evidence="2" type="ORF">NDU88_001103</name>
</gene>
<keyword evidence="3" id="KW-1185">Reference proteome</keyword>
<evidence type="ECO:0000256" key="1">
    <source>
        <dbReference type="SAM" id="MobiDB-lite"/>
    </source>
</evidence>